<organism evidence="1 2">
    <name type="scientific">Sphaerodactylus townsendi</name>
    <dbReference type="NCBI Taxonomy" id="933632"/>
    <lineage>
        <taxon>Eukaryota</taxon>
        <taxon>Metazoa</taxon>
        <taxon>Chordata</taxon>
        <taxon>Craniata</taxon>
        <taxon>Vertebrata</taxon>
        <taxon>Euteleostomi</taxon>
        <taxon>Lepidosauria</taxon>
        <taxon>Squamata</taxon>
        <taxon>Bifurcata</taxon>
        <taxon>Gekkota</taxon>
        <taxon>Sphaerodactylidae</taxon>
        <taxon>Sphaerodactylus</taxon>
    </lineage>
</organism>
<dbReference type="Proteomes" id="UP000827872">
    <property type="component" value="Linkage Group LG02"/>
</dbReference>
<protein>
    <submittedName>
        <fullName evidence="1">Uncharacterized protein</fullName>
    </submittedName>
</protein>
<gene>
    <name evidence="1" type="ORF">K3G42_026367</name>
</gene>
<keyword evidence="2" id="KW-1185">Reference proteome</keyword>
<name>A0ACB8G429_9SAUR</name>
<evidence type="ECO:0000313" key="2">
    <source>
        <dbReference type="Proteomes" id="UP000827872"/>
    </source>
</evidence>
<sequence length="103" mass="10899">MGQRPSAETRHLLAPAAPGQGRVLRRLYAARDGSDPGEEGPCDGDAASLPSTIGSGELGLGGNRFIFTTAGTVVAFPDRVCLCKIGTRNLLNGMAWFREREVL</sequence>
<reference evidence="1" key="1">
    <citation type="submission" date="2021-08" db="EMBL/GenBank/DDBJ databases">
        <title>The first chromosome-level gecko genome reveals the dynamic sex chromosomes of Neotropical dwarf geckos (Sphaerodactylidae: Sphaerodactylus).</title>
        <authorList>
            <person name="Pinto B.J."/>
            <person name="Keating S.E."/>
            <person name="Gamble T."/>
        </authorList>
    </citation>
    <scope>NUCLEOTIDE SEQUENCE</scope>
    <source>
        <strain evidence="1">TG3544</strain>
    </source>
</reference>
<dbReference type="EMBL" id="CM037615">
    <property type="protein sequence ID" value="KAH8014140.1"/>
    <property type="molecule type" value="Genomic_DNA"/>
</dbReference>
<evidence type="ECO:0000313" key="1">
    <source>
        <dbReference type="EMBL" id="KAH8014140.1"/>
    </source>
</evidence>
<comment type="caution">
    <text evidence="1">The sequence shown here is derived from an EMBL/GenBank/DDBJ whole genome shotgun (WGS) entry which is preliminary data.</text>
</comment>
<accession>A0ACB8G429</accession>
<proteinExistence type="predicted"/>